<dbReference type="SMART" id="SM00825">
    <property type="entry name" value="PKS_KS"/>
    <property type="match status" value="1"/>
</dbReference>
<comment type="caution">
    <text evidence="6">The sequence shown here is derived from an EMBL/GenBank/DDBJ whole genome shotgun (WGS) entry which is preliminary data.</text>
</comment>
<dbReference type="PANTHER" id="PTHR11712">
    <property type="entry name" value="POLYKETIDE SYNTHASE-RELATED"/>
    <property type="match status" value="1"/>
</dbReference>
<evidence type="ECO:0000256" key="3">
    <source>
        <dbReference type="ARBA" id="ARBA00022679"/>
    </source>
</evidence>
<evidence type="ECO:0000313" key="7">
    <source>
        <dbReference type="Proteomes" id="UP001201273"/>
    </source>
</evidence>
<evidence type="ECO:0000313" key="6">
    <source>
        <dbReference type="EMBL" id="MCE2595224.1"/>
    </source>
</evidence>
<keyword evidence="3 4" id="KW-0808">Transferase</keyword>
<accession>A0ABS8W896</accession>
<dbReference type="PROSITE" id="PS00606">
    <property type="entry name" value="KS3_1"/>
    <property type="match status" value="1"/>
</dbReference>
<comment type="similarity">
    <text evidence="2 4">Belongs to the thiolase-like superfamily. Beta-ketoacyl-ACP synthases family.</text>
</comment>
<reference evidence="6 7" key="1">
    <citation type="journal article" date="2022" name="Environ. Microbiol. Rep.">
        <title>Eco-phylogenetic analyses reveal divergent evolution of vitamin B12 metabolism in the marine bacterial family 'Psychromonadaceae'.</title>
        <authorList>
            <person name="Jin X."/>
            <person name="Yang Y."/>
            <person name="Cao H."/>
            <person name="Gao B."/>
            <person name="Zhao Z."/>
        </authorList>
    </citation>
    <scope>NUCLEOTIDE SEQUENCE [LARGE SCALE GENOMIC DNA]</scope>
    <source>
        <strain evidence="6 7">MKS20</strain>
    </source>
</reference>
<comment type="pathway">
    <text evidence="1">Lipid metabolism; fatty acid biosynthesis.</text>
</comment>
<organism evidence="6 7">
    <name type="scientific">Motilimonas cestriensis</name>
    <dbReference type="NCBI Taxonomy" id="2742685"/>
    <lineage>
        <taxon>Bacteria</taxon>
        <taxon>Pseudomonadati</taxon>
        <taxon>Pseudomonadota</taxon>
        <taxon>Gammaproteobacteria</taxon>
        <taxon>Alteromonadales</taxon>
        <taxon>Alteromonadales genera incertae sedis</taxon>
        <taxon>Motilimonas</taxon>
    </lineage>
</organism>
<evidence type="ECO:0000256" key="2">
    <source>
        <dbReference type="ARBA" id="ARBA00008467"/>
    </source>
</evidence>
<dbReference type="InterPro" id="IPR018201">
    <property type="entry name" value="Ketoacyl_synth_AS"/>
</dbReference>
<gene>
    <name evidence="6" type="ORF">K6Y31_10400</name>
</gene>
<dbReference type="InterPro" id="IPR016039">
    <property type="entry name" value="Thiolase-like"/>
</dbReference>
<sequence>MKRVVITGMGAVSAFGTGTERLWQALLAGKNGITRISHLPLQGDIVAIGAAIPNLEKEIQAIPKLAAMSCQDPSVKSFFLAVHEAVTQAKLDFTELNLAKVATMIADRPFSPTSLMAQFLPSIKQSLTNENIASLSPLQYWQALQNDNDLKQSYRCDERDSINHFVSRYYQLTGPTLSIGTACASGNNGIGEAFEKIRHGRLDCALAGGAYDFDMNSMVGFTRIGALSTHNCPDTACRPFDAKRSGFVMGSGCGVLIMESLEHAQARGADILCEVTGYASYSDGYRATDPDPSGMGAQRTLRGALATAQLAPEQIGYINAHGTSTTMNDKTETNAIKAVFGEHAYQLPISSTKSMIGHGIMAAGALEAVACINALRDQTIHGTRNYQHRDPELDLDYVAEGARQLTLNHVLSNNFGFGGQNASVIYSRFVAQ</sequence>
<keyword evidence="7" id="KW-1185">Reference proteome</keyword>
<dbReference type="PANTHER" id="PTHR11712:SF336">
    <property type="entry name" value="3-OXOACYL-[ACYL-CARRIER-PROTEIN] SYNTHASE, MITOCHONDRIAL"/>
    <property type="match status" value="1"/>
</dbReference>
<evidence type="ECO:0000259" key="5">
    <source>
        <dbReference type="PROSITE" id="PS52004"/>
    </source>
</evidence>
<dbReference type="CDD" id="cd00834">
    <property type="entry name" value="KAS_I_II"/>
    <property type="match status" value="1"/>
</dbReference>
<dbReference type="Proteomes" id="UP001201273">
    <property type="component" value="Unassembled WGS sequence"/>
</dbReference>
<dbReference type="Pfam" id="PF00109">
    <property type="entry name" value="ketoacyl-synt"/>
    <property type="match status" value="1"/>
</dbReference>
<dbReference type="RefSeq" id="WP_233052718.1">
    <property type="nucleotide sequence ID" value="NZ_JAIMJA010000009.1"/>
</dbReference>
<proteinExistence type="inferred from homology"/>
<feature type="domain" description="Ketosynthase family 3 (KS3)" evidence="5">
    <location>
        <begin position="1"/>
        <end position="428"/>
    </location>
</feature>
<dbReference type="InterPro" id="IPR000794">
    <property type="entry name" value="Beta-ketoacyl_synthase"/>
</dbReference>
<name>A0ABS8W896_9GAMM</name>
<dbReference type="Gene3D" id="3.40.47.10">
    <property type="match status" value="1"/>
</dbReference>
<evidence type="ECO:0000256" key="4">
    <source>
        <dbReference type="RuleBase" id="RU003694"/>
    </source>
</evidence>
<dbReference type="Pfam" id="PF02801">
    <property type="entry name" value="Ketoacyl-synt_C"/>
    <property type="match status" value="1"/>
</dbReference>
<evidence type="ECO:0000256" key="1">
    <source>
        <dbReference type="ARBA" id="ARBA00005194"/>
    </source>
</evidence>
<dbReference type="InterPro" id="IPR020841">
    <property type="entry name" value="PKS_Beta-ketoAc_synthase_dom"/>
</dbReference>
<dbReference type="PROSITE" id="PS52004">
    <property type="entry name" value="KS3_2"/>
    <property type="match status" value="1"/>
</dbReference>
<dbReference type="EMBL" id="JAIMJA010000009">
    <property type="protein sequence ID" value="MCE2595224.1"/>
    <property type="molecule type" value="Genomic_DNA"/>
</dbReference>
<dbReference type="InterPro" id="IPR014030">
    <property type="entry name" value="Ketoacyl_synth_N"/>
</dbReference>
<protein>
    <submittedName>
        <fullName evidence="6">Beta-ketoacyl-[acyl-carrier-protein] synthase family protein</fullName>
    </submittedName>
</protein>
<dbReference type="InterPro" id="IPR014031">
    <property type="entry name" value="Ketoacyl_synth_C"/>
</dbReference>
<dbReference type="SUPFAM" id="SSF53901">
    <property type="entry name" value="Thiolase-like"/>
    <property type="match status" value="2"/>
</dbReference>